<reference evidence="2" key="2">
    <citation type="submission" date="2023-04" db="EMBL/GenBank/DDBJ databases">
        <authorList>
            <person name="Bu L."/>
            <person name="Lu L."/>
            <person name="Laidemitt M.R."/>
            <person name="Zhang S.M."/>
            <person name="Mutuku M."/>
            <person name="Mkoji G."/>
            <person name="Steinauer M."/>
            <person name="Loker E.S."/>
        </authorList>
    </citation>
    <scope>NUCLEOTIDE SEQUENCE</scope>
    <source>
        <strain evidence="2">KasaAsao</strain>
        <tissue evidence="2">Whole Snail</tissue>
    </source>
</reference>
<dbReference type="AlphaFoldDB" id="A0AAD8BW41"/>
<feature type="compositionally biased region" description="Basic and acidic residues" evidence="1">
    <location>
        <begin position="40"/>
        <end position="49"/>
    </location>
</feature>
<evidence type="ECO:0000313" key="2">
    <source>
        <dbReference type="EMBL" id="KAK0061268.1"/>
    </source>
</evidence>
<feature type="region of interest" description="Disordered" evidence="1">
    <location>
        <begin position="27"/>
        <end position="49"/>
    </location>
</feature>
<sequence>PCDNQYDICTCQYDETDSFGCPLKTELSSPGRNCSRARRQTPEKLHRYY</sequence>
<accession>A0AAD8BW41</accession>
<evidence type="ECO:0000313" key="3">
    <source>
        <dbReference type="Proteomes" id="UP001233172"/>
    </source>
</evidence>
<evidence type="ECO:0000256" key="1">
    <source>
        <dbReference type="SAM" id="MobiDB-lite"/>
    </source>
</evidence>
<proteinExistence type="predicted"/>
<gene>
    <name evidence="2" type="ORF">Bpfe_009429</name>
</gene>
<comment type="caution">
    <text evidence="2">The sequence shown here is derived from an EMBL/GenBank/DDBJ whole genome shotgun (WGS) entry which is preliminary data.</text>
</comment>
<feature type="non-terminal residue" evidence="2">
    <location>
        <position position="1"/>
    </location>
</feature>
<keyword evidence="3" id="KW-1185">Reference proteome</keyword>
<reference evidence="2" key="1">
    <citation type="journal article" date="2023" name="PLoS Negl. Trop. Dis.">
        <title>A genome sequence for Biomphalaria pfeifferi, the major vector snail for the human-infecting parasite Schistosoma mansoni.</title>
        <authorList>
            <person name="Bu L."/>
            <person name="Lu L."/>
            <person name="Laidemitt M.R."/>
            <person name="Zhang S.M."/>
            <person name="Mutuku M."/>
            <person name="Mkoji G."/>
            <person name="Steinauer M."/>
            <person name="Loker E.S."/>
        </authorList>
    </citation>
    <scope>NUCLEOTIDE SEQUENCE</scope>
    <source>
        <strain evidence="2">KasaAsao</strain>
    </source>
</reference>
<dbReference type="EMBL" id="JASAOG010000031">
    <property type="protein sequence ID" value="KAK0061268.1"/>
    <property type="molecule type" value="Genomic_DNA"/>
</dbReference>
<protein>
    <submittedName>
        <fullName evidence="2">Uncharacterized protein</fullName>
    </submittedName>
</protein>
<name>A0AAD8BW41_BIOPF</name>
<dbReference type="Proteomes" id="UP001233172">
    <property type="component" value="Unassembled WGS sequence"/>
</dbReference>
<organism evidence="2 3">
    <name type="scientific">Biomphalaria pfeifferi</name>
    <name type="common">Bloodfluke planorb</name>
    <name type="synonym">Freshwater snail</name>
    <dbReference type="NCBI Taxonomy" id="112525"/>
    <lineage>
        <taxon>Eukaryota</taxon>
        <taxon>Metazoa</taxon>
        <taxon>Spiralia</taxon>
        <taxon>Lophotrochozoa</taxon>
        <taxon>Mollusca</taxon>
        <taxon>Gastropoda</taxon>
        <taxon>Heterobranchia</taxon>
        <taxon>Euthyneura</taxon>
        <taxon>Panpulmonata</taxon>
        <taxon>Hygrophila</taxon>
        <taxon>Lymnaeoidea</taxon>
        <taxon>Planorbidae</taxon>
        <taxon>Biomphalaria</taxon>
    </lineage>
</organism>